<dbReference type="PANTHER" id="PTHR31901">
    <property type="entry name" value="GH3 DOMAIN-CONTAINING PROTEIN"/>
    <property type="match status" value="1"/>
</dbReference>
<name>W1P3I7_AMBTC</name>
<dbReference type="GO" id="GO:0005737">
    <property type="term" value="C:cytoplasm"/>
    <property type="evidence" value="ECO:0000318"/>
    <property type="project" value="GO_Central"/>
</dbReference>
<keyword evidence="2" id="KW-0436">Ligase</keyword>
<dbReference type="EMBL" id="KI394661">
    <property type="protein sequence ID" value="ERN02179.1"/>
    <property type="molecule type" value="Genomic_DNA"/>
</dbReference>
<comment type="similarity">
    <text evidence="1">Belongs to the IAA-amido conjugating enzyme family.</text>
</comment>
<dbReference type="Pfam" id="PF23572">
    <property type="entry name" value="GH3_C"/>
    <property type="match status" value="1"/>
</dbReference>
<reference evidence="6" key="1">
    <citation type="journal article" date="2013" name="Science">
        <title>The Amborella genome and the evolution of flowering plants.</title>
        <authorList>
            <consortium name="Amborella Genome Project"/>
        </authorList>
    </citation>
    <scope>NUCLEOTIDE SEQUENCE [LARGE SCALE GENOMIC DNA]</scope>
</reference>
<dbReference type="OMA" id="FHNRAPQ"/>
<evidence type="ECO:0000256" key="2">
    <source>
        <dbReference type="ARBA" id="ARBA00022598"/>
    </source>
</evidence>
<dbReference type="STRING" id="13333.W1P3I7"/>
<dbReference type="Pfam" id="PF03321">
    <property type="entry name" value="GH3"/>
    <property type="match status" value="1"/>
</dbReference>
<evidence type="ECO:0000259" key="3">
    <source>
        <dbReference type="Pfam" id="PF23571"/>
    </source>
</evidence>
<dbReference type="GO" id="GO:0016881">
    <property type="term" value="F:acid-amino acid ligase activity"/>
    <property type="evidence" value="ECO:0000318"/>
    <property type="project" value="GO_Central"/>
</dbReference>
<evidence type="ECO:0000256" key="1">
    <source>
        <dbReference type="ARBA" id="ARBA00008068"/>
    </source>
</evidence>
<feature type="domain" description="GH3 C-terminal" evidence="4">
    <location>
        <begin position="437"/>
        <end position="557"/>
    </location>
</feature>
<gene>
    <name evidence="5" type="ORF">AMTR_s00045p00199760</name>
</gene>
<evidence type="ECO:0000313" key="5">
    <source>
        <dbReference type="EMBL" id="ERN02179.1"/>
    </source>
</evidence>
<dbReference type="HOGENOM" id="CLU_016249_2_1_1"/>
<dbReference type="Proteomes" id="UP000017836">
    <property type="component" value="Unassembled WGS sequence"/>
</dbReference>
<dbReference type="AlphaFoldDB" id="W1P3I7"/>
<dbReference type="PANTHER" id="PTHR31901:SF18">
    <property type="entry name" value="INDOLE-3-ACETIC ACID-AMIDO SYNTHETASE GH3.9-RELATED"/>
    <property type="match status" value="1"/>
</dbReference>
<dbReference type="eggNOG" id="ENOG502QSWB">
    <property type="taxonomic scope" value="Eukaryota"/>
</dbReference>
<dbReference type="InterPro" id="IPR055377">
    <property type="entry name" value="GH3_M"/>
</dbReference>
<evidence type="ECO:0000259" key="4">
    <source>
        <dbReference type="Pfam" id="PF23572"/>
    </source>
</evidence>
<dbReference type="InterPro" id="IPR004993">
    <property type="entry name" value="GH3"/>
</dbReference>
<evidence type="ECO:0000313" key="6">
    <source>
        <dbReference type="Proteomes" id="UP000017836"/>
    </source>
</evidence>
<feature type="domain" description="GH3 middle" evidence="3">
    <location>
        <begin position="349"/>
        <end position="422"/>
    </location>
</feature>
<keyword evidence="6" id="KW-1185">Reference proteome</keyword>
<dbReference type="Gramene" id="ERN02179">
    <property type="protein sequence ID" value="ERN02179"/>
    <property type="gene ID" value="AMTR_s00045p00199760"/>
</dbReference>
<dbReference type="Pfam" id="PF23571">
    <property type="entry name" value="GH3_M"/>
    <property type="match status" value="1"/>
</dbReference>
<proteinExistence type="inferred from homology"/>
<sequence>MDGKKLEYKGEKALEEVEKLTMNAGEIQDQILEEILRRNWRTEYLYEYLRGSRNKEEFKRRVPVVSYDDIKPLIQRIANGEHYSLISGDPITELLTSSGTSGGESKLMPSIAEDIDRRTYLYNLLMPIMNKHVSGLDMGKAMYLYFVKAETSTPSGLPARPVLTSYYKSEHFRHRPFDPYNNLTSPDKTILCQEISQSMYCQLLCGLIFRQKVLRLGAVFASAFLRAINFLEQNWQRMCVDIETGNLDPLITDPGCLEAMSRVLRPDPQLSTEISRLCERECWGGILCELWPKAKYIEVIVTGSMSQYIPALNYYSGGRLPLVSTMYASSESYFGVNLEPLCEPASVAYTLLPNMAYFEFAPIAKGEGTVSEEPVSLVDVEVGRFYELIVTNFAGLYRYRIGDVVQVTGFHNQAPQFRFICRRDVILSIDTDKTTEEDLHRAVASAKKLLEPSRLFLVEYTSYADTSSIPGHYVLFWEIGPATSVRLSPHNSVMEACCANMEQSLGDVYRRCRSTDKSVGPLEIRLVCPGTFDALMDLSVSNGGSVNQYKTPRGIRSGLALELLNSRVTSNFLSPRDPMWMV</sequence>
<accession>W1P3I7</accession>
<dbReference type="InterPro" id="IPR055378">
    <property type="entry name" value="GH3_C"/>
</dbReference>
<organism evidence="5 6">
    <name type="scientific">Amborella trichopoda</name>
    <dbReference type="NCBI Taxonomy" id="13333"/>
    <lineage>
        <taxon>Eukaryota</taxon>
        <taxon>Viridiplantae</taxon>
        <taxon>Streptophyta</taxon>
        <taxon>Embryophyta</taxon>
        <taxon>Tracheophyta</taxon>
        <taxon>Spermatophyta</taxon>
        <taxon>Magnoliopsida</taxon>
        <taxon>Amborellales</taxon>
        <taxon>Amborellaceae</taxon>
        <taxon>Amborella</taxon>
    </lineage>
</organism>
<protein>
    <submittedName>
        <fullName evidence="5">Uncharacterized protein</fullName>
    </submittedName>
</protein>